<proteinExistence type="inferred from homology"/>
<evidence type="ECO:0000256" key="1">
    <source>
        <dbReference type="ARBA" id="ARBA00003283"/>
    </source>
</evidence>
<keyword evidence="10" id="KW-1185">Reference proteome</keyword>
<evidence type="ECO:0000313" key="9">
    <source>
        <dbReference type="EMBL" id="MBC5770584.1"/>
    </source>
</evidence>
<evidence type="ECO:0000313" key="10">
    <source>
        <dbReference type="Proteomes" id="UP000620327"/>
    </source>
</evidence>
<feature type="domain" description="Core-binding (CB)" evidence="8">
    <location>
        <begin position="1"/>
        <end position="95"/>
    </location>
</feature>
<comment type="caution">
    <text evidence="9">The sequence shown here is derived from an EMBL/GenBank/DDBJ whole genome shotgun (WGS) entry which is preliminary data.</text>
</comment>
<name>A0A923S7B8_9FIRM</name>
<evidence type="ECO:0000256" key="6">
    <source>
        <dbReference type="PROSITE-ProRule" id="PRU01248"/>
    </source>
</evidence>
<comment type="function">
    <text evidence="1">Site-specific tyrosine recombinase, which acts by catalyzing the cutting and rejoining of the recombining DNA molecules.</text>
</comment>
<reference evidence="9" key="1">
    <citation type="submission" date="2020-08" db="EMBL/GenBank/DDBJ databases">
        <title>Genome public.</title>
        <authorList>
            <person name="Liu C."/>
            <person name="Sun Q."/>
        </authorList>
    </citation>
    <scope>NUCLEOTIDE SEQUENCE</scope>
    <source>
        <strain evidence="9">BX15</strain>
    </source>
</reference>
<keyword evidence="3" id="KW-0229">DNA integration</keyword>
<dbReference type="InterPro" id="IPR013762">
    <property type="entry name" value="Integrase-like_cat_sf"/>
</dbReference>
<evidence type="ECO:0000256" key="3">
    <source>
        <dbReference type="ARBA" id="ARBA00022908"/>
    </source>
</evidence>
<evidence type="ECO:0000259" key="7">
    <source>
        <dbReference type="PROSITE" id="PS51898"/>
    </source>
</evidence>
<accession>A0A923S7B8</accession>
<dbReference type="PANTHER" id="PTHR30349">
    <property type="entry name" value="PHAGE INTEGRASE-RELATED"/>
    <property type="match status" value="1"/>
</dbReference>
<dbReference type="InterPro" id="IPR002104">
    <property type="entry name" value="Integrase_catalytic"/>
</dbReference>
<dbReference type="RefSeq" id="WP_187014833.1">
    <property type="nucleotide sequence ID" value="NZ_JACOQI010000008.1"/>
</dbReference>
<dbReference type="PANTHER" id="PTHR30349:SF81">
    <property type="entry name" value="TYROSINE RECOMBINASE XERC"/>
    <property type="match status" value="1"/>
</dbReference>
<gene>
    <name evidence="9" type="ORF">H8Z83_09655</name>
</gene>
<evidence type="ECO:0000259" key="8">
    <source>
        <dbReference type="PROSITE" id="PS51900"/>
    </source>
</evidence>
<protein>
    <submittedName>
        <fullName evidence="9">Tyrosine-type recombinase/integrase</fullName>
    </submittedName>
</protein>
<evidence type="ECO:0000256" key="4">
    <source>
        <dbReference type="ARBA" id="ARBA00023125"/>
    </source>
</evidence>
<dbReference type="Pfam" id="PF02899">
    <property type="entry name" value="Phage_int_SAM_1"/>
    <property type="match status" value="1"/>
</dbReference>
<dbReference type="EMBL" id="JACOQI010000008">
    <property type="protein sequence ID" value="MBC5770584.1"/>
    <property type="molecule type" value="Genomic_DNA"/>
</dbReference>
<dbReference type="InterPro" id="IPR044068">
    <property type="entry name" value="CB"/>
</dbReference>
<dbReference type="GO" id="GO:0003677">
    <property type="term" value="F:DNA binding"/>
    <property type="evidence" value="ECO:0007669"/>
    <property type="project" value="UniProtKB-UniRule"/>
</dbReference>
<keyword evidence="5" id="KW-0233">DNA recombination</keyword>
<dbReference type="PROSITE" id="PS51898">
    <property type="entry name" value="TYR_RECOMBINASE"/>
    <property type="match status" value="1"/>
</dbReference>
<dbReference type="InterPro" id="IPR011010">
    <property type="entry name" value="DNA_brk_join_enz"/>
</dbReference>
<dbReference type="PROSITE" id="PS51900">
    <property type="entry name" value="CB"/>
    <property type="match status" value="1"/>
</dbReference>
<dbReference type="GO" id="GO:0015074">
    <property type="term" value="P:DNA integration"/>
    <property type="evidence" value="ECO:0007669"/>
    <property type="project" value="UniProtKB-KW"/>
</dbReference>
<dbReference type="AlphaFoldDB" id="A0A923S7B8"/>
<feature type="domain" description="Tyr recombinase" evidence="7">
    <location>
        <begin position="120"/>
        <end position="303"/>
    </location>
</feature>
<dbReference type="Pfam" id="PF00589">
    <property type="entry name" value="Phage_integrase"/>
    <property type="match status" value="1"/>
</dbReference>
<dbReference type="Gene3D" id="1.10.443.10">
    <property type="entry name" value="Intergrase catalytic core"/>
    <property type="match status" value="1"/>
</dbReference>
<dbReference type="SUPFAM" id="SSF56349">
    <property type="entry name" value="DNA breaking-rejoining enzymes"/>
    <property type="match status" value="1"/>
</dbReference>
<dbReference type="InterPro" id="IPR010998">
    <property type="entry name" value="Integrase_recombinase_N"/>
</dbReference>
<comment type="similarity">
    <text evidence="2">Belongs to the 'phage' integrase family.</text>
</comment>
<dbReference type="InterPro" id="IPR004107">
    <property type="entry name" value="Integrase_SAM-like_N"/>
</dbReference>
<dbReference type="Gene3D" id="1.10.150.130">
    <property type="match status" value="1"/>
</dbReference>
<sequence>MIHTQNEGIYRALIAQLDKLARHNRQESYKTRQRYYEAMQRFCRYLAEEYRLQKLANISGKHLVAYVRHLQENGKAASTIKTELAAIRFWHDQISNTKHKLPSNGDLSDQAPLERRKLQGTDRHWTPEQFTAFVAVCREAGRTDYADIATLTFYVGLRIHEVCRLDTAAVEAWERTGLLTVKGKGGRVRSVPVEAGAAKQALRDRRAAVQRGHKLFVPDDTATDAYIYAFQSFLREHRPDQGTNPRPLTHHGLRHSYAIRQYQTAVDGGASEHRAKLDVSHLLGHGRADVTKIYLASAEEDEP</sequence>
<organism evidence="9 10">
    <name type="scientific">Dysosmobacter segnis</name>
    <dbReference type="NCBI Taxonomy" id="2763042"/>
    <lineage>
        <taxon>Bacteria</taxon>
        <taxon>Bacillati</taxon>
        <taxon>Bacillota</taxon>
        <taxon>Clostridia</taxon>
        <taxon>Eubacteriales</taxon>
        <taxon>Oscillospiraceae</taxon>
        <taxon>Dysosmobacter</taxon>
    </lineage>
</organism>
<dbReference type="InterPro" id="IPR050090">
    <property type="entry name" value="Tyrosine_recombinase_XerCD"/>
</dbReference>
<evidence type="ECO:0000256" key="5">
    <source>
        <dbReference type="ARBA" id="ARBA00023172"/>
    </source>
</evidence>
<keyword evidence="4 6" id="KW-0238">DNA-binding</keyword>
<dbReference type="GO" id="GO:0006310">
    <property type="term" value="P:DNA recombination"/>
    <property type="evidence" value="ECO:0007669"/>
    <property type="project" value="UniProtKB-KW"/>
</dbReference>
<evidence type="ECO:0000256" key="2">
    <source>
        <dbReference type="ARBA" id="ARBA00008857"/>
    </source>
</evidence>
<dbReference type="Proteomes" id="UP000620327">
    <property type="component" value="Unassembled WGS sequence"/>
</dbReference>